<evidence type="ECO:0000313" key="2">
    <source>
        <dbReference type="Proteomes" id="UP000828390"/>
    </source>
</evidence>
<reference evidence="1" key="2">
    <citation type="submission" date="2020-11" db="EMBL/GenBank/DDBJ databases">
        <authorList>
            <person name="McCartney M.A."/>
            <person name="Auch B."/>
            <person name="Kono T."/>
            <person name="Mallez S."/>
            <person name="Becker A."/>
            <person name="Gohl D.M."/>
            <person name="Silverstein K.A.T."/>
            <person name="Koren S."/>
            <person name="Bechman K.B."/>
            <person name="Herman A."/>
            <person name="Abrahante J.E."/>
            <person name="Garbe J."/>
        </authorList>
    </citation>
    <scope>NUCLEOTIDE SEQUENCE</scope>
    <source>
        <strain evidence="1">Duluth1</strain>
        <tissue evidence="1">Whole animal</tissue>
    </source>
</reference>
<evidence type="ECO:0000313" key="1">
    <source>
        <dbReference type="EMBL" id="KAH3830420.1"/>
    </source>
</evidence>
<comment type="caution">
    <text evidence="1">The sequence shown here is derived from an EMBL/GenBank/DDBJ whole genome shotgun (WGS) entry which is preliminary data.</text>
</comment>
<sequence>MGSQDVTCRRPEHQNSLPSMFSTIRTAVLGHFHYLHCATPLKSWPASLPNVRPVRHLRCHLRYSRPSTGDVVITLTDNYHSAWRSFQFLGASKVSGRGRPA</sequence>
<organism evidence="1 2">
    <name type="scientific">Dreissena polymorpha</name>
    <name type="common">Zebra mussel</name>
    <name type="synonym">Mytilus polymorpha</name>
    <dbReference type="NCBI Taxonomy" id="45954"/>
    <lineage>
        <taxon>Eukaryota</taxon>
        <taxon>Metazoa</taxon>
        <taxon>Spiralia</taxon>
        <taxon>Lophotrochozoa</taxon>
        <taxon>Mollusca</taxon>
        <taxon>Bivalvia</taxon>
        <taxon>Autobranchia</taxon>
        <taxon>Heteroconchia</taxon>
        <taxon>Euheterodonta</taxon>
        <taxon>Imparidentia</taxon>
        <taxon>Neoheterodontei</taxon>
        <taxon>Myida</taxon>
        <taxon>Dreissenoidea</taxon>
        <taxon>Dreissenidae</taxon>
        <taxon>Dreissena</taxon>
    </lineage>
</organism>
<proteinExistence type="predicted"/>
<dbReference type="Proteomes" id="UP000828390">
    <property type="component" value="Unassembled WGS sequence"/>
</dbReference>
<keyword evidence="2" id="KW-1185">Reference proteome</keyword>
<gene>
    <name evidence="1" type="ORF">DPMN_103664</name>
</gene>
<accession>A0A9D4JZD7</accession>
<reference evidence="1" key="1">
    <citation type="journal article" date="2019" name="bioRxiv">
        <title>The Genome of the Zebra Mussel, Dreissena polymorpha: A Resource for Invasive Species Research.</title>
        <authorList>
            <person name="McCartney M.A."/>
            <person name="Auch B."/>
            <person name="Kono T."/>
            <person name="Mallez S."/>
            <person name="Zhang Y."/>
            <person name="Obille A."/>
            <person name="Becker A."/>
            <person name="Abrahante J.E."/>
            <person name="Garbe J."/>
            <person name="Badalamenti J.P."/>
            <person name="Herman A."/>
            <person name="Mangelson H."/>
            <person name="Liachko I."/>
            <person name="Sullivan S."/>
            <person name="Sone E.D."/>
            <person name="Koren S."/>
            <person name="Silverstein K.A.T."/>
            <person name="Beckman K.B."/>
            <person name="Gohl D.M."/>
        </authorList>
    </citation>
    <scope>NUCLEOTIDE SEQUENCE</scope>
    <source>
        <strain evidence="1">Duluth1</strain>
        <tissue evidence="1">Whole animal</tissue>
    </source>
</reference>
<name>A0A9D4JZD7_DREPO</name>
<dbReference type="EMBL" id="JAIWYP010000004">
    <property type="protein sequence ID" value="KAH3830420.1"/>
    <property type="molecule type" value="Genomic_DNA"/>
</dbReference>
<dbReference type="AlphaFoldDB" id="A0A9D4JZD7"/>
<protein>
    <submittedName>
        <fullName evidence="1">Uncharacterized protein</fullName>
    </submittedName>
</protein>